<keyword evidence="5 7" id="KW-1133">Transmembrane helix</keyword>
<sequence>MASRTVPVSLPGRSSRVTLGWALFALGLALLLTAAWTVWPYALDAVPAGRKTMSILLTVLGAVSGAFGLAGVASRTKGLIPALLAALLALIAVEALLRAYGVPPGLIPTPTRVVQALWSARAVLLQDARVTFVQETLVGYAAGAALGIVVALAAVRFPFLERGALPYAGLFSSIPIVALAPVIVKAFGLEWTSKAIIVAITVFFPVVVNVVRGLQSANPLLLDLMRTYAVTPAQAFALVRVPSALPFLFNALKVASTLAMIGAIVGEFFGTEGRGLGFRIQIEAGRFNLDIVWAAIVVASVLGIAFYAIIQWIEQRYTGWHASQRSNGRTA</sequence>
<evidence type="ECO:0000259" key="8">
    <source>
        <dbReference type="PROSITE" id="PS50928"/>
    </source>
</evidence>
<keyword evidence="3" id="KW-1003">Cell membrane</keyword>
<feature type="transmembrane region" description="Helical" evidence="7">
    <location>
        <begin position="196"/>
        <end position="215"/>
    </location>
</feature>
<keyword evidence="10" id="KW-1185">Reference proteome</keyword>
<evidence type="ECO:0000256" key="4">
    <source>
        <dbReference type="ARBA" id="ARBA00022692"/>
    </source>
</evidence>
<accession>A0ABV7ZAE6</accession>
<comment type="similarity">
    <text evidence="7">Belongs to the binding-protein-dependent transport system permease family.</text>
</comment>
<gene>
    <name evidence="9" type="ORF">ACFOSB_16025</name>
</gene>
<feature type="transmembrane region" description="Helical" evidence="7">
    <location>
        <begin position="137"/>
        <end position="159"/>
    </location>
</feature>
<dbReference type="Gene3D" id="1.10.3720.10">
    <property type="entry name" value="MetI-like"/>
    <property type="match status" value="1"/>
</dbReference>
<protein>
    <submittedName>
        <fullName evidence="9">ABC transporter permease</fullName>
    </submittedName>
</protein>
<dbReference type="PANTHER" id="PTHR30151:SF0">
    <property type="entry name" value="ABC TRANSPORTER PERMEASE PROTEIN MJ0413-RELATED"/>
    <property type="match status" value="1"/>
</dbReference>
<feature type="transmembrane region" description="Helical" evidence="7">
    <location>
        <begin position="79"/>
        <end position="97"/>
    </location>
</feature>
<feature type="transmembrane region" description="Helical" evidence="7">
    <location>
        <begin position="247"/>
        <end position="270"/>
    </location>
</feature>
<dbReference type="SUPFAM" id="SSF161098">
    <property type="entry name" value="MetI-like"/>
    <property type="match status" value="1"/>
</dbReference>
<feature type="transmembrane region" description="Helical" evidence="7">
    <location>
        <begin position="165"/>
        <end position="184"/>
    </location>
</feature>
<dbReference type="Pfam" id="PF00528">
    <property type="entry name" value="BPD_transp_1"/>
    <property type="match status" value="1"/>
</dbReference>
<keyword evidence="4 7" id="KW-0812">Transmembrane</keyword>
<feature type="domain" description="ABC transmembrane type-1" evidence="8">
    <location>
        <begin position="129"/>
        <end position="310"/>
    </location>
</feature>
<reference evidence="10" key="1">
    <citation type="journal article" date="2019" name="Int. J. Syst. Evol. Microbiol.">
        <title>The Global Catalogue of Microorganisms (GCM) 10K type strain sequencing project: providing services to taxonomists for standard genome sequencing and annotation.</title>
        <authorList>
            <consortium name="The Broad Institute Genomics Platform"/>
            <consortium name="The Broad Institute Genome Sequencing Center for Infectious Disease"/>
            <person name="Wu L."/>
            <person name="Ma J."/>
        </authorList>
    </citation>
    <scope>NUCLEOTIDE SEQUENCE [LARGE SCALE GENOMIC DNA]</scope>
    <source>
        <strain evidence="10">CCTCC AB 2017081</strain>
    </source>
</reference>
<comment type="caution">
    <text evidence="9">The sequence shown here is derived from an EMBL/GenBank/DDBJ whole genome shotgun (WGS) entry which is preliminary data.</text>
</comment>
<dbReference type="EMBL" id="JBHRZG010000022">
    <property type="protein sequence ID" value="MFC3834362.1"/>
    <property type="molecule type" value="Genomic_DNA"/>
</dbReference>
<feature type="transmembrane region" description="Helical" evidence="7">
    <location>
        <begin position="55"/>
        <end position="73"/>
    </location>
</feature>
<dbReference type="RefSeq" id="WP_380102921.1">
    <property type="nucleotide sequence ID" value="NZ_JBHRZG010000022.1"/>
</dbReference>
<evidence type="ECO:0000256" key="2">
    <source>
        <dbReference type="ARBA" id="ARBA00022448"/>
    </source>
</evidence>
<comment type="subcellular location">
    <subcellularLocation>
        <location evidence="1 7">Cell membrane</location>
        <topology evidence="1 7">Multi-pass membrane protein</topology>
    </subcellularLocation>
</comment>
<evidence type="ECO:0000313" key="10">
    <source>
        <dbReference type="Proteomes" id="UP001595803"/>
    </source>
</evidence>
<organism evidence="9 10">
    <name type="scientific">Deinococcus rufus</name>
    <dbReference type="NCBI Taxonomy" id="2136097"/>
    <lineage>
        <taxon>Bacteria</taxon>
        <taxon>Thermotogati</taxon>
        <taxon>Deinococcota</taxon>
        <taxon>Deinococci</taxon>
        <taxon>Deinococcales</taxon>
        <taxon>Deinococcaceae</taxon>
        <taxon>Deinococcus</taxon>
    </lineage>
</organism>
<feature type="transmembrane region" description="Helical" evidence="7">
    <location>
        <begin position="20"/>
        <end position="43"/>
    </location>
</feature>
<evidence type="ECO:0000256" key="6">
    <source>
        <dbReference type="ARBA" id="ARBA00023136"/>
    </source>
</evidence>
<evidence type="ECO:0000256" key="5">
    <source>
        <dbReference type="ARBA" id="ARBA00022989"/>
    </source>
</evidence>
<evidence type="ECO:0000256" key="1">
    <source>
        <dbReference type="ARBA" id="ARBA00004651"/>
    </source>
</evidence>
<dbReference type="InterPro" id="IPR000515">
    <property type="entry name" value="MetI-like"/>
</dbReference>
<evidence type="ECO:0000313" key="9">
    <source>
        <dbReference type="EMBL" id="MFC3834362.1"/>
    </source>
</evidence>
<feature type="transmembrane region" description="Helical" evidence="7">
    <location>
        <begin position="291"/>
        <end position="313"/>
    </location>
</feature>
<evidence type="ECO:0000256" key="7">
    <source>
        <dbReference type="RuleBase" id="RU363032"/>
    </source>
</evidence>
<evidence type="ECO:0000256" key="3">
    <source>
        <dbReference type="ARBA" id="ARBA00022475"/>
    </source>
</evidence>
<dbReference type="InterPro" id="IPR035906">
    <property type="entry name" value="MetI-like_sf"/>
</dbReference>
<dbReference type="PROSITE" id="PS50928">
    <property type="entry name" value="ABC_TM1"/>
    <property type="match status" value="1"/>
</dbReference>
<name>A0ABV7ZAE6_9DEIO</name>
<keyword evidence="6 7" id="KW-0472">Membrane</keyword>
<proteinExistence type="inferred from homology"/>
<dbReference type="PANTHER" id="PTHR30151">
    <property type="entry name" value="ALKANE SULFONATE ABC TRANSPORTER-RELATED, MEMBRANE SUBUNIT"/>
    <property type="match status" value="1"/>
</dbReference>
<keyword evidence="2 7" id="KW-0813">Transport</keyword>
<dbReference type="Proteomes" id="UP001595803">
    <property type="component" value="Unassembled WGS sequence"/>
</dbReference>